<dbReference type="EMBL" id="KI914000">
    <property type="protein sequence ID" value="ETV92360.1"/>
    <property type="molecule type" value="Genomic_DNA"/>
</dbReference>
<feature type="region of interest" description="Disordered" evidence="1">
    <location>
        <begin position="1"/>
        <end position="20"/>
    </location>
</feature>
<evidence type="ECO:0000256" key="1">
    <source>
        <dbReference type="SAM" id="MobiDB-lite"/>
    </source>
</evidence>
<reference evidence="2" key="1">
    <citation type="submission" date="2013-12" db="EMBL/GenBank/DDBJ databases">
        <title>The Genome Sequence of Aphanomyces invadans NJM9701.</title>
        <authorList>
            <consortium name="The Broad Institute Genomics Platform"/>
            <person name="Russ C."/>
            <person name="Tyler B."/>
            <person name="van West P."/>
            <person name="Dieguez-Uribeondo J."/>
            <person name="Young S.K."/>
            <person name="Zeng Q."/>
            <person name="Gargeya S."/>
            <person name="Fitzgerald M."/>
            <person name="Abouelleil A."/>
            <person name="Alvarado L."/>
            <person name="Chapman S.B."/>
            <person name="Gainer-Dewar J."/>
            <person name="Goldberg J."/>
            <person name="Griggs A."/>
            <person name="Gujja S."/>
            <person name="Hansen M."/>
            <person name="Howarth C."/>
            <person name="Imamovic A."/>
            <person name="Ireland A."/>
            <person name="Larimer J."/>
            <person name="McCowan C."/>
            <person name="Murphy C."/>
            <person name="Pearson M."/>
            <person name="Poon T.W."/>
            <person name="Priest M."/>
            <person name="Roberts A."/>
            <person name="Saif S."/>
            <person name="Shea T."/>
            <person name="Sykes S."/>
            <person name="Wortman J."/>
            <person name="Nusbaum C."/>
            <person name="Birren B."/>
        </authorList>
    </citation>
    <scope>NUCLEOTIDE SEQUENCE [LARGE SCALE GENOMIC DNA]</scope>
    <source>
        <strain evidence="2">NJM9701</strain>
    </source>
</reference>
<gene>
    <name evidence="2" type="ORF">H310_13260</name>
</gene>
<accession>A0A024TDZ2</accession>
<dbReference type="RefSeq" id="XP_008878911.1">
    <property type="nucleotide sequence ID" value="XM_008880689.1"/>
</dbReference>
<proteinExistence type="predicted"/>
<evidence type="ECO:0000313" key="2">
    <source>
        <dbReference type="EMBL" id="ETV92360.1"/>
    </source>
</evidence>
<sequence>MQHEVAARAKVARKKGMTQRDAVKEGNRLLFKRTSDAMADRAACYRNQVRVVSSGQGSDPVSRVHGSI</sequence>
<dbReference type="VEuPathDB" id="FungiDB:H310_13260"/>
<dbReference type="GeneID" id="20090310"/>
<protein>
    <submittedName>
        <fullName evidence="2">Uncharacterized protein</fullName>
    </submittedName>
</protein>
<organism evidence="2">
    <name type="scientific">Aphanomyces invadans</name>
    <dbReference type="NCBI Taxonomy" id="157072"/>
    <lineage>
        <taxon>Eukaryota</taxon>
        <taxon>Sar</taxon>
        <taxon>Stramenopiles</taxon>
        <taxon>Oomycota</taxon>
        <taxon>Saprolegniomycetes</taxon>
        <taxon>Saprolegniales</taxon>
        <taxon>Verrucalvaceae</taxon>
        <taxon>Aphanomyces</taxon>
    </lineage>
</organism>
<dbReference type="AlphaFoldDB" id="A0A024TDZ2"/>
<name>A0A024TDZ2_9STRA</name>